<feature type="compositionally biased region" description="Polar residues" evidence="1">
    <location>
        <begin position="19"/>
        <end position="35"/>
    </location>
</feature>
<evidence type="ECO:0000313" key="3">
    <source>
        <dbReference type="EMBL" id="MCA9301820.1"/>
    </source>
</evidence>
<keyword evidence="2" id="KW-1133">Transmembrane helix</keyword>
<dbReference type="AlphaFoldDB" id="A0A955IWT0"/>
<accession>A0A955IWT0</accession>
<evidence type="ECO:0000256" key="1">
    <source>
        <dbReference type="SAM" id="MobiDB-lite"/>
    </source>
</evidence>
<evidence type="ECO:0000313" key="4">
    <source>
        <dbReference type="Proteomes" id="UP000714817"/>
    </source>
</evidence>
<organism evidence="3 4">
    <name type="scientific">candidate division WWE3 bacterium</name>
    <dbReference type="NCBI Taxonomy" id="2053526"/>
    <lineage>
        <taxon>Bacteria</taxon>
        <taxon>Katanobacteria</taxon>
    </lineage>
</organism>
<evidence type="ECO:0000256" key="2">
    <source>
        <dbReference type="SAM" id="Phobius"/>
    </source>
</evidence>
<gene>
    <name evidence="3" type="ORF">KDA10_00415</name>
</gene>
<feature type="transmembrane region" description="Helical" evidence="2">
    <location>
        <begin position="173"/>
        <end position="195"/>
    </location>
</feature>
<comment type="caution">
    <text evidence="3">The sequence shown here is derived from an EMBL/GenBank/DDBJ whole genome shotgun (WGS) entry which is preliminary data.</text>
</comment>
<feature type="region of interest" description="Disordered" evidence="1">
    <location>
        <begin position="1"/>
        <end position="90"/>
    </location>
</feature>
<protein>
    <submittedName>
        <fullName evidence="3">Uncharacterized protein</fullName>
    </submittedName>
</protein>
<reference evidence="3" key="2">
    <citation type="journal article" date="2021" name="Microbiome">
        <title>Successional dynamics and alternative stable states in a saline activated sludge microbial community over 9 years.</title>
        <authorList>
            <person name="Wang Y."/>
            <person name="Ye J."/>
            <person name="Ju F."/>
            <person name="Liu L."/>
            <person name="Boyd J.A."/>
            <person name="Deng Y."/>
            <person name="Parks D.H."/>
            <person name="Jiang X."/>
            <person name="Yin X."/>
            <person name="Woodcroft B.J."/>
            <person name="Tyson G.W."/>
            <person name="Hugenholtz P."/>
            <person name="Polz M.F."/>
            <person name="Zhang T."/>
        </authorList>
    </citation>
    <scope>NUCLEOTIDE SEQUENCE</scope>
    <source>
        <strain evidence="3">HKST-UBA80</strain>
    </source>
</reference>
<name>A0A955IWT0_UNCKA</name>
<proteinExistence type="predicted"/>
<reference evidence="3" key="1">
    <citation type="submission" date="2020-04" db="EMBL/GenBank/DDBJ databases">
        <authorList>
            <person name="Zhang T."/>
        </authorList>
    </citation>
    <scope>NUCLEOTIDE SEQUENCE</scope>
    <source>
        <strain evidence="3">HKST-UBA80</strain>
    </source>
</reference>
<dbReference type="Proteomes" id="UP000714817">
    <property type="component" value="Unassembled WGS sequence"/>
</dbReference>
<dbReference type="EMBL" id="JAGQNY010000001">
    <property type="protein sequence ID" value="MCA9301820.1"/>
    <property type="molecule type" value="Genomic_DNA"/>
</dbReference>
<sequence length="560" mass="61451">MSDEQPNIIPIQPLDDGSSDNNNPGITRSGSTAKQENIPENVVDQTVSGPEDSGPHPVAENISVEDQGAKLQEPPVVDSGTASDEGKDVPVSQVLEGGSALSEEVSEDGTVAPHFLDTVSEEDPAAGDGGSSFQAQNPYVPADGEGAVGAPAATTTSKNKPSRRIFSFMPNRTLYVFLLISFVVIGLGSSLVYLYNNSSLQPGAVEPLPTENPETPVVIETPSKPDPDWKTYVNREYEFQIDYPKETLFKLPSDMAAQSVTYTITYAGEKQDEAITTATDISDGYLVKITMYKNVLNTDLAQIALNKRSGYLSLCPATAEYGDIKDAVISGEPAKTFVVDNCNVNYVETFLIKGSNMYEIAQAYRGDVGFKQRYQAQTDLIREAFKFTNIIAPEPKDTWTKIVHGNPELAVSYPSDWDDTCCNLRGPIAGEVTKYFVAVDPLSIGEDDQAVFNGLAAYSLTLKNDETYESFMAEQKELLKEEYRVVVGIEPEVSDETFEVNGFVWTHLTNYAWWGEIYFSYISDSNRVVVLVKSEEVPGKLDEVFSELLETVSYKFPQNQ</sequence>
<keyword evidence="2" id="KW-0812">Transmembrane</keyword>
<keyword evidence="2" id="KW-0472">Membrane</keyword>
<feature type="region of interest" description="Disordered" evidence="1">
    <location>
        <begin position="120"/>
        <end position="161"/>
    </location>
</feature>